<dbReference type="InParanoid" id="A0A1Y1UU12"/>
<proteinExistence type="predicted"/>
<dbReference type="OrthoDB" id="2565236at2759"/>
<dbReference type="AlphaFoldDB" id="A0A1Y1UU12"/>
<feature type="compositionally biased region" description="Low complexity" evidence="1">
    <location>
        <begin position="119"/>
        <end position="134"/>
    </location>
</feature>
<reference evidence="2 3" key="1">
    <citation type="submission" date="2017-03" db="EMBL/GenBank/DDBJ databases">
        <title>Widespread Adenine N6-methylation of Active Genes in Fungi.</title>
        <authorList>
            <consortium name="DOE Joint Genome Institute"/>
            <person name="Mondo S.J."/>
            <person name="Dannebaum R.O."/>
            <person name="Kuo R.C."/>
            <person name="Louie K.B."/>
            <person name="Bewick A.J."/>
            <person name="Labutti K."/>
            <person name="Haridas S."/>
            <person name="Kuo A."/>
            <person name="Salamov A."/>
            <person name="Ahrendt S.R."/>
            <person name="Lau R."/>
            <person name="Bowen B.P."/>
            <person name="Lipzen A."/>
            <person name="Sullivan W."/>
            <person name="Andreopoulos W.B."/>
            <person name="Clum A."/>
            <person name="Lindquist E."/>
            <person name="Daum C."/>
            <person name="Northen T.R."/>
            <person name="Ramamoorthy G."/>
            <person name="Schmitz R.J."/>
            <person name="Gryganskyi A."/>
            <person name="Culley D."/>
            <person name="Magnuson J."/>
            <person name="James T.Y."/>
            <person name="O'Malley M.A."/>
            <person name="Stajich J.E."/>
            <person name="Spatafora J.W."/>
            <person name="Visel A."/>
            <person name="Grigoriev I.V."/>
        </authorList>
    </citation>
    <scope>NUCLEOTIDE SEQUENCE [LARGE SCALE GENOMIC DNA]</scope>
    <source>
        <strain evidence="2 3">NRRL Y-17943</strain>
    </source>
</reference>
<keyword evidence="3" id="KW-1185">Reference proteome</keyword>
<organism evidence="2 3">
    <name type="scientific">Kockovaella imperatae</name>
    <dbReference type="NCBI Taxonomy" id="4999"/>
    <lineage>
        <taxon>Eukaryota</taxon>
        <taxon>Fungi</taxon>
        <taxon>Dikarya</taxon>
        <taxon>Basidiomycota</taxon>
        <taxon>Agaricomycotina</taxon>
        <taxon>Tremellomycetes</taxon>
        <taxon>Tremellales</taxon>
        <taxon>Cuniculitremaceae</taxon>
        <taxon>Kockovaella</taxon>
    </lineage>
</organism>
<protein>
    <submittedName>
        <fullName evidence="2">Uncharacterized protein</fullName>
    </submittedName>
</protein>
<feature type="compositionally biased region" description="Acidic residues" evidence="1">
    <location>
        <begin position="189"/>
        <end position="205"/>
    </location>
</feature>
<gene>
    <name evidence="2" type="ORF">BD324DRAFT_647594</name>
</gene>
<feature type="compositionally biased region" description="Basic and acidic residues" evidence="1">
    <location>
        <begin position="179"/>
        <end position="188"/>
    </location>
</feature>
<dbReference type="Proteomes" id="UP000193218">
    <property type="component" value="Unassembled WGS sequence"/>
</dbReference>
<dbReference type="EMBL" id="NBSH01000001">
    <property type="protein sequence ID" value="ORX40675.1"/>
    <property type="molecule type" value="Genomic_DNA"/>
</dbReference>
<sequence length="253" mass="27450">MPIPPRPIPNSQRVRPGTSVPRKSLVALDRVDWRSEISILTDYPRSLPTGSISGVRLEKALPKPSSVEAASSASRNVKREVDMESLIADSLGKREKRSTTATTLGFDFVPNVSIVALPDDPAPSSSRSTPSLLTQTKSIPGAFPSKGRASPALSVTPATPALIPHRPQAEEEEDDLDEWEHVDALREPSEEEEREGADSQSEEDVIVLGELELEDEFDQVDQRREKKHAAKSGFGLGKARHGLTYAAALGTTQ</sequence>
<evidence type="ECO:0000313" key="2">
    <source>
        <dbReference type="EMBL" id="ORX40675.1"/>
    </source>
</evidence>
<accession>A0A1Y1UU12</accession>
<evidence type="ECO:0000256" key="1">
    <source>
        <dbReference type="SAM" id="MobiDB-lite"/>
    </source>
</evidence>
<feature type="region of interest" description="Disordered" evidence="1">
    <location>
        <begin position="119"/>
        <end position="205"/>
    </location>
</feature>
<name>A0A1Y1UU12_9TREE</name>
<evidence type="ECO:0000313" key="3">
    <source>
        <dbReference type="Proteomes" id="UP000193218"/>
    </source>
</evidence>
<dbReference type="RefSeq" id="XP_021874354.1">
    <property type="nucleotide sequence ID" value="XM_022017687.1"/>
</dbReference>
<dbReference type="GeneID" id="33559496"/>
<comment type="caution">
    <text evidence="2">The sequence shown here is derived from an EMBL/GenBank/DDBJ whole genome shotgun (WGS) entry which is preliminary data.</text>
</comment>
<feature type="region of interest" description="Disordered" evidence="1">
    <location>
        <begin position="1"/>
        <end position="21"/>
    </location>
</feature>